<dbReference type="Proteomes" id="UP000663841">
    <property type="component" value="Unassembled WGS sequence"/>
</dbReference>
<comment type="caution">
    <text evidence="1">The sequence shown here is derived from an EMBL/GenBank/DDBJ whole genome shotgun (WGS) entry which is preliminary data.</text>
</comment>
<proteinExistence type="predicted"/>
<evidence type="ECO:0000313" key="1">
    <source>
        <dbReference type="EMBL" id="CAE6469501.1"/>
    </source>
</evidence>
<organism evidence="1 2">
    <name type="scientific">Rhizoctonia solani</name>
    <dbReference type="NCBI Taxonomy" id="456999"/>
    <lineage>
        <taxon>Eukaryota</taxon>
        <taxon>Fungi</taxon>
        <taxon>Dikarya</taxon>
        <taxon>Basidiomycota</taxon>
        <taxon>Agaricomycotina</taxon>
        <taxon>Agaricomycetes</taxon>
        <taxon>Cantharellales</taxon>
        <taxon>Ceratobasidiaceae</taxon>
        <taxon>Rhizoctonia</taxon>
    </lineage>
</organism>
<reference evidence="1" key="1">
    <citation type="submission" date="2021-01" db="EMBL/GenBank/DDBJ databases">
        <authorList>
            <person name="Kaushik A."/>
        </authorList>
    </citation>
    <scope>NUCLEOTIDE SEQUENCE</scope>
    <source>
        <strain evidence="1">AG3-T5</strain>
    </source>
</reference>
<dbReference type="EMBL" id="CAJMWW010000391">
    <property type="protein sequence ID" value="CAE6469501.1"/>
    <property type="molecule type" value="Genomic_DNA"/>
</dbReference>
<accession>A0A8H3C158</accession>
<protein>
    <submittedName>
        <fullName evidence="1">Uncharacterized protein</fullName>
    </submittedName>
</protein>
<gene>
    <name evidence="1" type="ORF">RDB_LOCUS173308</name>
</gene>
<name>A0A8H3C158_9AGAM</name>
<sequence length="129" mass="14658">MEAQQNEQNNAFEPPVPLFVRQLRDAAEFISVRRLKMIAHILTVYLVFSALPNFLPESFTEVLCKLPVLSVYSPHCVRKYGRSTESDINLDCVAISRLQSQLEHVLEDSVSIFMVGKDIKCSAMTVRDL</sequence>
<evidence type="ECO:0000313" key="2">
    <source>
        <dbReference type="Proteomes" id="UP000663841"/>
    </source>
</evidence>
<dbReference type="AlphaFoldDB" id="A0A8H3C158"/>